<dbReference type="InterPro" id="IPR011047">
    <property type="entry name" value="Quinoprotein_ADH-like_sf"/>
</dbReference>
<dbReference type="Gene3D" id="2.130.10.10">
    <property type="entry name" value="YVTN repeat-like/Quinoprotein amine dehydrogenase"/>
    <property type="match status" value="1"/>
</dbReference>
<dbReference type="Gene3D" id="2.60.40.10">
    <property type="entry name" value="Immunoglobulins"/>
    <property type="match status" value="1"/>
</dbReference>
<organism evidence="3 4">
    <name type="scientific">Bacillus thuringiensis serovar mexicanensis</name>
    <dbReference type="NCBI Taxonomy" id="180868"/>
    <lineage>
        <taxon>Bacteria</taxon>
        <taxon>Bacillati</taxon>
        <taxon>Bacillota</taxon>
        <taxon>Bacilli</taxon>
        <taxon>Bacillales</taxon>
        <taxon>Bacillaceae</taxon>
        <taxon>Bacillus</taxon>
        <taxon>Bacillus cereus group</taxon>
    </lineage>
</organism>
<gene>
    <name evidence="3" type="ORF">BK699_09495</name>
</gene>
<evidence type="ECO:0000259" key="2">
    <source>
        <dbReference type="Pfam" id="PF13360"/>
    </source>
</evidence>
<feature type="domain" description="Pyrrolo-quinoline quinone repeat" evidence="2">
    <location>
        <begin position="279"/>
        <end position="362"/>
    </location>
</feature>
<accession>A0A242W9Y1</accession>
<reference evidence="3 4" key="1">
    <citation type="submission" date="2016-10" db="EMBL/GenBank/DDBJ databases">
        <title>Comparative genomics of Bacillus thuringiensis reveals a path to pathogens against multiple invertebrate hosts.</title>
        <authorList>
            <person name="Zheng J."/>
            <person name="Gao Q."/>
            <person name="Liu H."/>
            <person name="Peng D."/>
            <person name="Ruan L."/>
            <person name="Sun M."/>
        </authorList>
    </citation>
    <scope>NUCLEOTIDE SEQUENCE [LARGE SCALE GENOMIC DNA]</scope>
    <source>
        <strain evidence="3">BGSC 4AC1</strain>
    </source>
</reference>
<sequence length="863" mass="97097">MKFIRKIYAVLMLSCIALTCVLSIEPQAISADVDWPIYGKDESRTRQIYDPDLKPPIKFKAKMNLGWSVSQTITVGDYFYHVAAVPDTNNLFKLPRGTYLYKIPVKFKYFSPSSSNSEVASDLIKNGARAVKLGEYVKSYSHPTWSAENQTFYVGYDTKVLALDSNLNLLGIYEVGARIVGPPTAYPGDNVLIGAANGNQKGAIHGIHGLKENRPKGRFLNLSDYENGEISGAVTRIGDNTAIFGVNHRASVRKSPLVRLNVWNLIYGGEAIEWLKIAQTGIPSNAVLEGEFIYHTDKYGGVYKVRASNGEVIWHTQIPNVTLINNSLTIDDKHIYIPVRKPGKVVAIDKNWGSTAWSAETGRDRNGNFLDSAIGYGYDVGNDMTAWTTPAGQKIVFYGDTLGQLIFLDQNGNRVNIAKDYSSGREMPFIRATYNKDIPEDWQYQGAGLATETNISKKHLVFGVNHSNNTMGELWFYSVGLTNDVLVENIKGGVFGKNQTVVTPVTVGSAATSSGARVAKVRFYVDNRLIEERSVRLDPRQQRTLYFKWTTPNAIKTGELKATINDPAEFEEVDMTNNMKKTTYRTDDSIPEGVNSCGPQENINVGLVDTREETDEDGFVYYIDYYEFLTTHITKVDPKRLRAGYGFSFEVETEYINEARNASGPKKTEVFYDENVSFAGNKSVMEVGSRAFGQNRYQEYTTWKLPSIYVENYSGNVFYDPFHLKRDKNDNFVKPSGEAKWYTNFNRKDGKYPFKVVASQAGKNNLTSCITTDEVEVKGSPFNDYVNRFVDPNNPFPSGEKGYNWKDNESKILKEKNYYNDKESGDHAISSKYLDRDEIENIRKMAPKEVTKSAVFDFIRQGQ</sequence>
<dbReference type="InterPro" id="IPR013783">
    <property type="entry name" value="Ig-like_fold"/>
</dbReference>
<evidence type="ECO:0000256" key="1">
    <source>
        <dbReference type="SAM" id="SignalP"/>
    </source>
</evidence>
<proteinExistence type="predicted"/>
<dbReference type="EMBL" id="NFCF01000063">
    <property type="protein sequence ID" value="OTW50776.1"/>
    <property type="molecule type" value="Genomic_DNA"/>
</dbReference>
<dbReference type="Proteomes" id="UP000195152">
    <property type="component" value="Unassembled WGS sequence"/>
</dbReference>
<comment type="caution">
    <text evidence="3">The sequence shown here is derived from an EMBL/GenBank/DDBJ whole genome shotgun (WGS) entry which is preliminary data.</text>
</comment>
<dbReference type="Pfam" id="PF13360">
    <property type="entry name" value="PQQ_2"/>
    <property type="match status" value="1"/>
</dbReference>
<evidence type="ECO:0000313" key="4">
    <source>
        <dbReference type="Proteomes" id="UP000195152"/>
    </source>
</evidence>
<name>A0A242W9Y1_BACTU</name>
<dbReference type="InterPro" id="IPR002372">
    <property type="entry name" value="PQQ_rpt_dom"/>
</dbReference>
<keyword evidence="1" id="KW-0732">Signal</keyword>
<dbReference type="AlphaFoldDB" id="A0A242W9Y1"/>
<feature type="chain" id="PRO_5038398855" evidence="1">
    <location>
        <begin position="31"/>
        <end position="863"/>
    </location>
</feature>
<dbReference type="InterPro" id="IPR015943">
    <property type="entry name" value="WD40/YVTN_repeat-like_dom_sf"/>
</dbReference>
<evidence type="ECO:0000313" key="3">
    <source>
        <dbReference type="EMBL" id="OTW50776.1"/>
    </source>
</evidence>
<feature type="signal peptide" evidence="1">
    <location>
        <begin position="1"/>
        <end position="30"/>
    </location>
</feature>
<dbReference type="RefSeq" id="WP_000668794.1">
    <property type="nucleotide sequence ID" value="NZ_NFCF01000063.1"/>
</dbReference>
<protein>
    <submittedName>
        <fullName evidence="3">Dehydrogenase</fullName>
    </submittedName>
</protein>
<dbReference type="SUPFAM" id="SSF50998">
    <property type="entry name" value="Quinoprotein alcohol dehydrogenase-like"/>
    <property type="match status" value="1"/>
</dbReference>